<proteinExistence type="predicted"/>
<accession>A0A9W8INX9</accession>
<dbReference type="InterPro" id="IPR011990">
    <property type="entry name" value="TPR-like_helical_dom_sf"/>
</dbReference>
<evidence type="ECO:0000313" key="2">
    <source>
        <dbReference type="EMBL" id="KAJ2862537.1"/>
    </source>
</evidence>
<evidence type="ECO:0008006" key="4">
    <source>
        <dbReference type="Google" id="ProtNLM"/>
    </source>
</evidence>
<dbReference type="Gene3D" id="1.25.40.10">
    <property type="entry name" value="Tetratricopeptide repeat domain"/>
    <property type="match status" value="1"/>
</dbReference>
<sequence>MDSTRLDCGGSGLLAAKRYTGRTNTSFTTQFDLLSSKIQMLSLATQCRQYTTIRLPRSQGSLPVASLTALTLWGRTIHSLLAFTPQDRVTSMAPLLRISGTAGYRNYMTTKNPVWSGEGEITQLAQSPATIPQAISLYRELQPNLPSQSLTPWMLLSRCYEFKSSDELEWLSQSIRVQSGHTQQSVQELLICAYLRLGQERKLRECVVGLCMQPAYISSSTMLLLLVELQGTQPDRQLACRLWEAQLDIPAFVPSQTCVQLALKTAMHAQQTDLAVKTYQLVLTRRWPGIRLGFWADKVMVYGLAINGLATEAMEVAVATTDHQDLDNDIVAMQTIQKYELLLKGLSRQFNANMAEAVFDYVRNELRLWPTVPMYTSLLGVLACRSDWSKIETYLTLMEADGHVIPQVVWKRVLLGVAKQGRTDLCDQVLDIMASRGIPHTFIVVLAAIEAFAQRRDYEMVARWYQVIYKALVAQAQKTHAEQQTVNIDGTVTHSGMSSDVQPDIAVPVSVLQPEDFVGYFIQRNELVWHRSVLACLLEVVGEIGDVPLLMRIWEDIYGFHKEVRTLRMAPHMYMALARSLARHNLLGRYESTLCMWISDERNAFSFSQREEAVEYVKLCLNSPQLILQRSRLRTELNVSEGDGDLQAINKPSPAEAISPDGAYRSPPSPATRQE</sequence>
<gene>
    <name evidence="2" type="ORF">GGH94_004213</name>
</gene>
<comment type="caution">
    <text evidence="2">The sequence shown here is derived from an EMBL/GenBank/DDBJ whole genome shotgun (WGS) entry which is preliminary data.</text>
</comment>
<keyword evidence="3" id="KW-1185">Reference proteome</keyword>
<feature type="region of interest" description="Disordered" evidence="1">
    <location>
        <begin position="642"/>
        <end position="675"/>
    </location>
</feature>
<organism evidence="2 3">
    <name type="scientific">Coemansia aciculifera</name>
    <dbReference type="NCBI Taxonomy" id="417176"/>
    <lineage>
        <taxon>Eukaryota</taxon>
        <taxon>Fungi</taxon>
        <taxon>Fungi incertae sedis</taxon>
        <taxon>Zoopagomycota</taxon>
        <taxon>Kickxellomycotina</taxon>
        <taxon>Kickxellomycetes</taxon>
        <taxon>Kickxellales</taxon>
        <taxon>Kickxellaceae</taxon>
        <taxon>Coemansia</taxon>
    </lineage>
</organism>
<dbReference type="InterPro" id="IPR050667">
    <property type="entry name" value="PPR-containing_protein"/>
</dbReference>
<evidence type="ECO:0000313" key="3">
    <source>
        <dbReference type="Proteomes" id="UP001140074"/>
    </source>
</evidence>
<reference evidence="2" key="1">
    <citation type="submission" date="2022-07" db="EMBL/GenBank/DDBJ databases">
        <title>Phylogenomic reconstructions and comparative analyses of Kickxellomycotina fungi.</title>
        <authorList>
            <person name="Reynolds N.K."/>
            <person name="Stajich J.E."/>
            <person name="Barry K."/>
            <person name="Grigoriev I.V."/>
            <person name="Crous P."/>
            <person name="Smith M.E."/>
        </authorList>
    </citation>
    <scope>NUCLEOTIDE SEQUENCE</scope>
    <source>
        <strain evidence="2">RSA 476</strain>
    </source>
</reference>
<dbReference type="Proteomes" id="UP001140074">
    <property type="component" value="Unassembled WGS sequence"/>
</dbReference>
<protein>
    <recommendedName>
        <fullName evidence="4">Pentatricopeptide repeat-containing protein</fullName>
    </recommendedName>
</protein>
<dbReference type="PANTHER" id="PTHR47939:SF5">
    <property type="entry name" value="PENTACOTRIPEPTIDE-REPEAT REGION OF PRORP DOMAIN-CONTAINING PROTEIN"/>
    <property type="match status" value="1"/>
</dbReference>
<name>A0A9W8INX9_9FUNG</name>
<evidence type="ECO:0000256" key="1">
    <source>
        <dbReference type="SAM" id="MobiDB-lite"/>
    </source>
</evidence>
<dbReference type="AlphaFoldDB" id="A0A9W8INX9"/>
<dbReference type="EMBL" id="JANBUY010000163">
    <property type="protein sequence ID" value="KAJ2862537.1"/>
    <property type="molecule type" value="Genomic_DNA"/>
</dbReference>
<dbReference type="PANTHER" id="PTHR47939">
    <property type="entry name" value="MEMBRANE-ASSOCIATED SALT-INDUCIBLE PROTEIN-LIKE"/>
    <property type="match status" value="1"/>
</dbReference>